<feature type="compositionally biased region" description="Basic and acidic residues" evidence="1">
    <location>
        <begin position="1"/>
        <end position="12"/>
    </location>
</feature>
<reference evidence="2" key="1">
    <citation type="submission" date="2023-03" db="EMBL/GenBank/DDBJ databases">
        <title>Massive genome expansion in bonnet fungi (Mycena s.s.) driven by repeated elements and novel gene families across ecological guilds.</title>
        <authorList>
            <consortium name="Lawrence Berkeley National Laboratory"/>
            <person name="Harder C.B."/>
            <person name="Miyauchi S."/>
            <person name="Viragh M."/>
            <person name="Kuo A."/>
            <person name="Thoen E."/>
            <person name="Andreopoulos B."/>
            <person name="Lu D."/>
            <person name="Skrede I."/>
            <person name="Drula E."/>
            <person name="Henrissat B."/>
            <person name="Morin E."/>
            <person name="Kohler A."/>
            <person name="Barry K."/>
            <person name="LaButti K."/>
            <person name="Morin E."/>
            <person name="Salamov A."/>
            <person name="Lipzen A."/>
            <person name="Mereny Z."/>
            <person name="Hegedus B."/>
            <person name="Baldrian P."/>
            <person name="Stursova M."/>
            <person name="Weitz H."/>
            <person name="Taylor A."/>
            <person name="Grigoriev I.V."/>
            <person name="Nagy L.G."/>
            <person name="Martin F."/>
            <person name="Kauserud H."/>
        </authorList>
    </citation>
    <scope>NUCLEOTIDE SEQUENCE</scope>
    <source>
        <strain evidence="2">CBHHK200</strain>
    </source>
</reference>
<proteinExistence type="predicted"/>
<dbReference type="AlphaFoldDB" id="A0AAD6WSU9"/>
<evidence type="ECO:0000313" key="3">
    <source>
        <dbReference type="Proteomes" id="UP001218188"/>
    </source>
</evidence>
<dbReference type="Proteomes" id="UP001218188">
    <property type="component" value="Unassembled WGS sequence"/>
</dbReference>
<dbReference type="EMBL" id="JARJCM010000147">
    <property type="protein sequence ID" value="KAJ7025883.1"/>
    <property type="molecule type" value="Genomic_DNA"/>
</dbReference>
<accession>A0AAD6WSU9</accession>
<comment type="caution">
    <text evidence="2">The sequence shown here is derived from an EMBL/GenBank/DDBJ whole genome shotgun (WGS) entry which is preliminary data.</text>
</comment>
<protein>
    <submittedName>
        <fullName evidence="2">Uncharacterized protein</fullName>
    </submittedName>
</protein>
<gene>
    <name evidence="2" type="ORF">C8F04DRAFT_1191033</name>
</gene>
<organism evidence="2 3">
    <name type="scientific">Mycena alexandri</name>
    <dbReference type="NCBI Taxonomy" id="1745969"/>
    <lineage>
        <taxon>Eukaryota</taxon>
        <taxon>Fungi</taxon>
        <taxon>Dikarya</taxon>
        <taxon>Basidiomycota</taxon>
        <taxon>Agaricomycotina</taxon>
        <taxon>Agaricomycetes</taxon>
        <taxon>Agaricomycetidae</taxon>
        <taxon>Agaricales</taxon>
        <taxon>Marasmiineae</taxon>
        <taxon>Mycenaceae</taxon>
        <taxon>Mycena</taxon>
    </lineage>
</organism>
<feature type="region of interest" description="Disordered" evidence="1">
    <location>
        <begin position="1"/>
        <end position="52"/>
    </location>
</feature>
<name>A0AAD6WSU9_9AGAR</name>
<evidence type="ECO:0000256" key="1">
    <source>
        <dbReference type="SAM" id="MobiDB-lite"/>
    </source>
</evidence>
<keyword evidence="3" id="KW-1185">Reference proteome</keyword>
<evidence type="ECO:0000313" key="2">
    <source>
        <dbReference type="EMBL" id="KAJ7025883.1"/>
    </source>
</evidence>
<sequence length="190" mass="20861">MGKDDNRTETGKRSNTAMDIDALSGDGDVNNGLRRDHMAVQPGGMHGGGRVRDEESLEAQMTSGGWRIHNQSGAPVCASALRALREKEEGEEDEIGAECTICKLYCRHVARELLQVDKSLEAALGLRDLRAASGAMNSDLALLQGELLGAQRKNNKMLGRFDTLQRELIEVSAKNAVHLIWPTFCKMYSY</sequence>